<evidence type="ECO:0000256" key="2">
    <source>
        <dbReference type="ARBA" id="ARBA00017703"/>
    </source>
</evidence>
<evidence type="ECO:0000313" key="11">
    <source>
        <dbReference type="EMBL" id="MFC4411062.1"/>
    </source>
</evidence>
<accession>A0ABV8X564</accession>
<evidence type="ECO:0000256" key="5">
    <source>
        <dbReference type="ARBA" id="ARBA00022705"/>
    </source>
</evidence>
<dbReference type="InterPro" id="IPR048466">
    <property type="entry name" value="DNA_pol3_delta-like_C"/>
</dbReference>
<comment type="catalytic activity">
    <reaction evidence="8">
        <text>DNA(n) + a 2'-deoxyribonucleoside 5'-triphosphate = DNA(n+1) + diphosphate</text>
        <dbReference type="Rhea" id="RHEA:22508"/>
        <dbReference type="Rhea" id="RHEA-COMP:17339"/>
        <dbReference type="Rhea" id="RHEA-COMP:17340"/>
        <dbReference type="ChEBI" id="CHEBI:33019"/>
        <dbReference type="ChEBI" id="CHEBI:61560"/>
        <dbReference type="ChEBI" id="CHEBI:173112"/>
        <dbReference type="EC" id="2.7.7.7"/>
    </reaction>
</comment>
<keyword evidence="12" id="KW-1185">Reference proteome</keyword>
<evidence type="ECO:0000256" key="4">
    <source>
        <dbReference type="ARBA" id="ARBA00022695"/>
    </source>
</evidence>
<sequence>MFTSIWKEIRNGNLSPVYLLMGEEGYFIEETISRLRNRLSAEGDLEEMSFDLEEIPVEAVIEEADTFPFFSERKLILAKNASFLKAAEKNKVKVEHDLKALERWLEHPSTTAVTVFVAPYEKLDERKKITKLMKEKSVVAVGKALQEQELVQWVVQEASKRGKTISKELALKLIDITGLDMIRLQAEIEKMSLYLGEEKEITSSIIEEMVARTLEQDAFKMLNAYLTGDTETALSVYHDLIRQKEEPIMLTSLLASQIRLMHHVFFLKKKGYHQQQIAKQLKVHPYRVKLLLDSTLRINENKLIEVMKKLADVDLKLKTVSGNRDRILELVLMQKISS</sequence>
<comment type="similarity">
    <text evidence="7">Belongs to the DNA polymerase HolA subunit family.</text>
</comment>
<evidence type="ECO:0000256" key="8">
    <source>
        <dbReference type="ARBA" id="ARBA00049244"/>
    </source>
</evidence>
<comment type="caution">
    <text evidence="11">The sequence shown here is derived from an EMBL/GenBank/DDBJ whole genome shotgun (WGS) entry which is preliminary data.</text>
</comment>
<dbReference type="Pfam" id="PF21694">
    <property type="entry name" value="DNA_pol3_delta_C"/>
    <property type="match status" value="1"/>
</dbReference>
<proteinExistence type="inferred from homology"/>
<keyword evidence="4 11" id="KW-0548">Nucleotidyltransferase</keyword>
<dbReference type="Proteomes" id="UP001595817">
    <property type="component" value="Unassembled WGS sequence"/>
</dbReference>
<evidence type="ECO:0000313" key="12">
    <source>
        <dbReference type="Proteomes" id="UP001595817"/>
    </source>
</evidence>
<evidence type="ECO:0000256" key="1">
    <source>
        <dbReference type="ARBA" id="ARBA00012417"/>
    </source>
</evidence>
<reference evidence="12" key="1">
    <citation type="journal article" date="2019" name="Int. J. Syst. Evol. Microbiol.">
        <title>The Global Catalogue of Microorganisms (GCM) 10K type strain sequencing project: providing services to taxonomists for standard genome sequencing and annotation.</title>
        <authorList>
            <consortium name="The Broad Institute Genomics Platform"/>
            <consortium name="The Broad Institute Genome Sequencing Center for Infectious Disease"/>
            <person name="Wu L."/>
            <person name="Ma J."/>
        </authorList>
    </citation>
    <scope>NUCLEOTIDE SEQUENCE [LARGE SCALE GENOMIC DNA]</scope>
    <source>
        <strain evidence="12">CCUG 59778</strain>
    </source>
</reference>
<protein>
    <recommendedName>
        <fullName evidence="2">DNA polymerase III subunit delta</fullName>
        <ecNumber evidence="1">2.7.7.7</ecNumber>
    </recommendedName>
</protein>
<organism evidence="11 12">
    <name type="scientific">Chungangia koreensis</name>
    <dbReference type="NCBI Taxonomy" id="752657"/>
    <lineage>
        <taxon>Bacteria</taxon>
        <taxon>Bacillati</taxon>
        <taxon>Bacillota</taxon>
        <taxon>Bacilli</taxon>
        <taxon>Lactobacillales</taxon>
        <taxon>Chungangia</taxon>
    </lineage>
</organism>
<dbReference type="InterPro" id="IPR010372">
    <property type="entry name" value="DNA_pol3_delta_N"/>
</dbReference>
<evidence type="ECO:0000256" key="3">
    <source>
        <dbReference type="ARBA" id="ARBA00022679"/>
    </source>
</evidence>
<feature type="domain" description="DNA polymerase III delta subunit-like C-terminal" evidence="10">
    <location>
        <begin position="215"/>
        <end position="334"/>
    </location>
</feature>
<keyword evidence="5" id="KW-0235">DNA replication</keyword>
<dbReference type="SUPFAM" id="SSF52540">
    <property type="entry name" value="P-loop containing nucleoside triphosphate hydrolases"/>
    <property type="match status" value="1"/>
</dbReference>
<dbReference type="PANTHER" id="PTHR34388">
    <property type="entry name" value="DNA POLYMERASE III SUBUNIT DELTA"/>
    <property type="match status" value="1"/>
</dbReference>
<dbReference type="GO" id="GO:0003887">
    <property type="term" value="F:DNA-directed DNA polymerase activity"/>
    <property type="evidence" value="ECO:0007669"/>
    <property type="project" value="UniProtKB-EC"/>
</dbReference>
<name>A0ABV8X564_9LACT</name>
<gene>
    <name evidence="11" type="primary">holA</name>
    <name evidence="11" type="ORF">ACFOZY_11600</name>
</gene>
<dbReference type="Gene3D" id="1.20.272.10">
    <property type="match status" value="1"/>
</dbReference>
<dbReference type="Gene3D" id="1.10.8.60">
    <property type="match status" value="1"/>
</dbReference>
<dbReference type="Gene3D" id="3.40.50.300">
    <property type="entry name" value="P-loop containing nucleotide triphosphate hydrolases"/>
    <property type="match status" value="1"/>
</dbReference>
<dbReference type="PANTHER" id="PTHR34388:SF1">
    <property type="entry name" value="DNA POLYMERASE III SUBUNIT DELTA"/>
    <property type="match status" value="1"/>
</dbReference>
<dbReference type="EC" id="2.7.7.7" evidence="1"/>
<dbReference type="SUPFAM" id="SSF48019">
    <property type="entry name" value="post-AAA+ oligomerization domain-like"/>
    <property type="match status" value="1"/>
</dbReference>
<evidence type="ECO:0000259" key="9">
    <source>
        <dbReference type="Pfam" id="PF06144"/>
    </source>
</evidence>
<dbReference type="InterPro" id="IPR005790">
    <property type="entry name" value="DNA_polIII_delta"/>
</dbReference>
<feature type="domain" description="DNA polymerase III delta N-terminal" evidence="9">
    <location>
        <begin position="18"/>
        <end position="139"/>
    </location>
</feature>
<keyword evidence="3 11" id="KW-0808">Transferase</keyword>
<keyword evidence="6" id="KW-0239">DNA-directed DNA polymerase</keyword>
<dbReference type="InterPro" id="IPR027417">
    <property type="entry name" value="P-loop_NTPase"/>
</dbReference>
<dbReference type="RefSeq" id="WP_378155592.1">
    <property type="nucleotide sequence ID" value="NZ_JBHSEC010000019.1"/>
</dbReference>
<evidence type="ECO:0000259" key="10">
    <source>
        <dbReference type="Pfam" id="PF21694"/>
    </source>
</evidence>
<dbReference type="InterPro" id="IPR008921">
    <property type="entry name" value="DNA_pol3_clamp-load_cplx_C"/>
</dbReference>
<evidence type="ECO:0000256" key="7">
    <source>
        <dbReference type="ARBA" id="ARBA00034754"/>
    </source>
</evidence>
<evidence type="ECO:0000256" key="6">
    <source>
        <dbReference type="ARBA" id="ARBA00022932"/>
    </source>
</evidence>
<dbReference type="EMBL" id="JBHSEC010000019">
    <property type="protein sequence ID" value="MFC4411062.1"/>
    <property type="molecule type" value="Genomic_DNA"/>
</dbReference>
<dbReference type="Pfam" id="PF06144">
    <property type="entry name" value="DNA_pol3_delta"/>
    <property type="match status" value="1"/>
</dbReference>
<dbReference type="NCBIfam" id="TIGR01128">
    <property type="entry name" value="holA"/>
    <property type="match status" value="1"/>
</dbReference>